<evidence type="ECO:0000256" key="3">
    <source>
        <dbReference type="ARBA" id="ARBA00011209"/>
    </source>
</evidence>
<dbReference type="FunFam" id="3.30.930.10:FF:000003">
    <property type="entry name" value="Phenylalanine--tRNA ligase alpha subunit"/>
    <property type="match status" value="1"/>
</dbReference>
<protein>
    <recommendedName>
        <fullName evidence="13">Phenylalanine--tRNA ligase alpha subunit</fullName>
        <ecNumber evidence="13">6.1.1.20</ecNumber>
    </recommendedName>
    <alternativeName>
        <fullName evidence="13">Phenylalanyl-tRNA synthetase alpha subunit</fullName>
        <shortName evidence="13">PheRS</shortName>
    </alternativeName>
</protein>
<dbReference type="HAMAP" id="MF_00281">
    <property type="entry name" value="Phe_tRNA_synth_alpha1"/>
    <property type="match status" value="1"/>
</dbReference>
<evidence type="ECO:0000313" key="16">
    <source>
        <dbReference type="EMBL" id="SDA43657.1"/>
    </source>
</evidence>
<dbReference type="InterPro" id="IPR004529">
    <property type="entry name" value="Phe-tRNA-synth_IIc_asu"/>
</dbReference>
<evidence type="ECO:0000256" key="11">
    <source>
        <dbReference type="ARBA" id="ARBA00023146"/>
    </source>
</evidence>
<proteinExistence type="inferred from homology"/>
<dbReference type="Proteomes" id="UP000199689">
    <property type="component" value="Unassembled WGS sequence"/>
</dbReference>
<feature type="binding site" evidence="13">
    <location>
        <position position="324"/>
    </location>
    <ligand>
        <name>Mg(2+)</name>
        <dbReference type="ChEBI" id="CHEBI:18420"/>
        <note>shared with beta subunit</note>
    </ligand>
</feature>
<keyword evidence="14" id="KW-0175">Coiled coil</keyword>
<evidence type="ECO:0000256" key="2">
    <source>
        <dbReference type="ARBA" id="ARBA00010207"/>
    </source>
</evidence>
<evidence type="ECO:0000259" key="15">
    <source>
        <dbReference type="PROSITE" id="PS50862"/>
    </source>
</evidence>
<feature type="coiled-coil region" evidence="14">
    <location>
        <begin position="30"/>
        <end position="57"/>
    </location>
</feature>
<dbReference type="GO" id="GO:0005524">
    <property type="term" value="F:ATP binding"/>
    <property type="evidence" value="ECO:0007669"/>
    <property type="project" value="UniProtKB-UniRule"/>
</dbReference>
<dbReference type="PANTHER" id="PTHR11538">
    <property type="entry name" value="PHENYLALANYL-TRNA SYNTHETASE"/>
    <property type="match status" value="1"/>
</dbReference>
<evidence type="ECO:0000256" key="9">
    <source>
        <dbReference type="ARBA" id="ARBA00022842"/>
    </source>
</evidence>
<feature type="domain" description="Aminoacyl-transfer RNA synthetases class-II family profile" evidence="15">
    <location>
        <begin position="179"/>
        <end position="405"/>
    </location>
</feature>
<dbReference type="Pfam" id="PF01409">
    <property type="entry name" value="tRNA-synt_2d"/>
    <property type="match status" value="1"/>
</dbReference>
<evidence type="ECO:0000256" key="8">
    <source>
        <dbReference type="ARBA" id="ARBA00022840"/>
    </source>
</evidence>
<keyword evidence="8 13" id="KW-0067">ATP-binding</keyword>
<dbReference type="SUPFAM" id="SSF46589">
    <property type="entry name" value="tRNA-binding arm"/>
    <property type="match status" value="1"/>
</dbReference>
<dbReference type="GO" id="GO:0000287">
    <property type="term" value="F:magnesium ion binding"/>
    <property type="evidence" value="ECO:0007669"/>
    <property type="project" value="UniProtKB-UniRule"/>
</dbReference>
<dbReference type="EMBL" id="FMXA01000006">
    <property type="protein sequence ID" value="SDA43657.1"/>
    <property type="molecule type" value="Genomic_DNA"/>
</dbReference>
<dbReference type="InterPro" id="IPR006195">
    <property type="entry name" value="aa-tRNA-synth_II"/>
</dbReference>
<dbReference type="SUPFAM" id="SSF55681">
    <property type="entry name" value="Class II aaRS and biotin synthetases"/>
    <property type="match status" value="1"/>
</dbReference>
<evidence type="ECO:0000256" key="7">
    <source>
        <dbReference type="ARBA" id="ARBA00022741"/>
    </source>
</evidence>
<dbReference type="EC" id="6.1.1.20" evidence="13"/>
<keyword evidence="5 13" id="KW-0436">Ligase</keyword>
<dbReference type="InterPro" id="IPR022911">
    <property type="entry name" value="Phe_tRNA_ligase_alpha1_bac"/>
</dbReference>
<evidence type="ECO:0000313" key="17">
    <source>
        <dbReference type="Proteomes" id="UP000199689"/>
    </source>
</evidence>
<keyword evidence="11 13" id="KW-0030">Aminoacyl-tRNA synthetase</keyword>
<comment type="catalytic activity">
    <reaction evidence="12 13">
        <text>tRNA(Phe) + L-phenylalanine + ATP = L-phenylalanyl-tRNA(Phe) + AMP + diphosphate + H(+)</text>
        <dbReference type="Rhea" id="RHEA:19413"/>
        <dbReference type="Rhea" id="RHEA-COMP:9668"/>
        <dbReference type="Rhea" id="RHEA-COMP:9699"/>
        <dbReference type="ChEBI" id="CHEBI:15378"/>
        <dbReference type="ChEBI" id="CHEBI:30616"/>
        <dbReference type="ChEBI" id="CHEBI:33019"/>
        <dbReference type="ChEBI" id="CHEBI:58095"/>
        <dbReference type="ChEBI" id="CHEBI:78442"/>
        <dbReference type="ChEBI" id="CHEBI:78531"/>
        <dbReference type="ChEBI" id="CHEBI:456215"/>
        <dbReference type="EC" id="6.1.1.20"/>
    </reaction>
</comment>
<dbReference type="InterPro" id="IPR045864">
    <property type="entry name" value="aa-tRNA-synth_II/BPL/LPL"/>
</dbReference>
<sequence>MEDKNLQEWKAKASAVLDDIKNQVEGSDVATEVRSQMAKILGEVKKMEKEQQEALSEVTDQLHQKVMEFMTSDLALMEKEARARIAAAMDEQQLHEARVAFLGKKGRLTAVLRSMKDLSAEERPKMGALANKIRNEIEELEGQKKEEIKARMLNARIESERIDITLPSRQMRKGHIHPLNKALREIVKSFTRMGYSVEEGPEIESDYYNFSCLNLPKDHPARDMQDSFYITPDILLRTQTSPIQARTMQKHEPNSPIRMIAPGKVFRWDNDATHSPVFHQVEGLVVDRGIKFSDLKGTLEIFLKDLFGSDTRIRFRASYFPFTEPSAEVDISFSSRVHDDSDDPDWLEILGCGMVNPNVFTLNGYDPKVVSGFAFGMGIERIAMLLYGIDDLRLFYQNDMRFLKQF</sequence>
<comment type="similarity">
    <text evidence="2 13">Belongs to the class-II aminoacyl-tRNA synthetase family. Phe-tRNA synthetase alpha subunit type 1 subfamily.</text>
</comment>
<dbReference type="PANTHER" id="PTHR11538:SF41">
    <property type="entry name" value="PHENYLALANINE--TRNA LIGASE, MITOCHONDRIAL"/>
    <property type="match status" value="1"/>
</dbReference>
<dbReference type="InterPro" id="IPR002319">
    <property type="entry name" value="Phenylalanyl-tRNA_Synthase"/>
</dbReference>
<dbReference type="InterPro" id="IPR010978">
    <property type="entry name" value="tRNA-bd_arm"/>
</dbReference>
<dbReference type="GO" id="GO:0005737">
    <property type="term" value="C:cytoplasm"/>
    <property type="evidence" value="ECO:0007669"/>
    <property type="project" value="UniProtKB-SubCell"/>
</dbReference>
<comment type="subunit">
    <text evidence="3 13">Tetramer of two alpha and two beta subunits.</text>
</comment>
<evidence type="ECO:0000256" key="13">
    <source>
        <dbReference type="HAMAP-Rule" id="MF_00281"/>
    </source>
</evidence>
<keyword evidence="17" id="KW-1185">Reference proteome</keyword>
<keyword evidence="6 13" id="KW-0479">Metal-binding</keyword>
<keyword evidence="9 13" id="KW-0460">Magnesium</keyword>
<dbReference type="NCBIfam" id="TIGR00468">
    <property type="entry name" value="pheS"/>
    <property type="match status" value="1"/>
</dbReference>
<dbReference type="GO" id="GO:0000049">
    <property type="term" value="F:tRNA binding"/>
    <property type="evidence" value="ECO:0007669"/>
    <property type="project" value="InterPro"/>
</dbReference>
<dbReference type="GO" id="GO:0140096">
    <property type="term" value="F:catalytic activity, acting on a protein"/>
    <property type="evidence" value="ECO:0007669"/>
    <property type="project" value="UniProtKB-ARBA"/>
</dbReference>
<dbReference type="STRING" id="209880.SAMN02910343_00548"/>
<keyword evidence="7 13" id="KW-0547">Nucleotide-binding</keyword>
<evidence type="ECO:0000256" key="14">
    <source>
        <dbReference type="SAM" id="Coils"/>
    </source>
</evidence>
<name>A0A1G5VEJ8_9FIRM</name>
<evidence type="ECO:0000256" key="5">
    <source>
        <dbReference type="ARBA" id="ARBA00022598"/>
    </source>
</evidence>
<gene>
    <name evidence="13" type="primary">pheS</name>
    <name evidence="16" type="ORF">SAMN02910343_00548</name>
</gene>
<comment type="subcellular location">
    <subcellularLocation>
        <location evidence="1 13">Cytoplasm</location>
    </subcellularLocation>
</comment>
<accession>A0A1G5VEJ8</accession>
<dbReference type="GO" id="GO:0006432">
    <property type="term" value="P:phenylalanyl-tRNA aminoacylation"/>
    <property type="evidence" value="ECO:0007669"/>
    <property type="project" value="UniProtKB-UniRule"/>
</dbReference>
<dbReference type="GO" id="GO:0016740">
    <property type="term" value="F:transferase activity"/>
    <property type="evidence" value="ECO:0007669"/>
    <property type="project" value="UniProtKB-ARBA"/>
</dbReference>
<reference evidence="16 17" key="1">
    <citation type="submission" date="2016-10" db="EMBL/GenBank/DDBJ databases">
        <authorList>
            <person name="de Groot N.N."/>
        </authorList>
    </citation>
    <scope>NUCLEOTIDE SEQUENCE [LARGE SCALE GENOMIC DNA]</scope>
    <source>
        <strain evidence="16 17">DSM 15230</strain>
    </source>
</reference>
<evidence type="ECO:0000256" key="10">
    <source>
        <dbReference type="ARBA" id="ARBA00022917"/>
    </source>
</evidence>
<evidence type="ECO:0000256" key="1">
    <source>
        <dbReference type="ARBA" id="ARBA00004496"/>
    </source>
</evidence>
<organism evidence="16 17">
    <name type="scientific">Allisonella histaminiformans</name>
    <dbReference type="NCBI Taxonomy" id="209880"/>
    <lineage>
        <taxon>Bacteria</taxon>
        <taxon>Bacillati</taxon>
        <taxon>Bacillota</taxon>
        <taxon>Negativicutes</taxon>
        <taxon>Veillonellales</taxon>
        <taxon>Veillonellaceae</taxon>
        <taxon>Allisonella</taxon>
    </lineage>
</organism>
<evidence type="ECO:0000256" key="6">
    <source>
        <dbReference type="ARBA" id="ARBA00022723"/>
    </source>
</evidence>
<dbReference type="AlphaFoldDB" id="A0A1G5VEJ8"/>
<evidence type="ECO:0000256" key="12">
    <source>
        <dbReference type="ARBA" id="ARBA00049255"/>
    </source>
</evidence>
<comment type="cofactor">
    <cofactor evidence="13">
        <name>Mg(2+)</name>
        <dbReference type="ChEBI" id="CHEBI:18420"/>
    </cofactor>
    <text evidence="13">Binds 2 magnesium ions per tetramer.</text>
</comment>
<dbReference type="Pfam" id="PF02912">
    <property type="entry name" value="Phe_tRNA-synt_N"/>
    <property type="match status" value="1"/>
</dbReference>
<dbReference type="GO" id="GO:0004826">
    <property type="term" value="F:phenylalanine-tRNA ligase activity"/>
    <property type="evidence" value="ECO:0007669"/>
    <property type="project" value="UniProtKB-UniRule"/>
</dbReference>
<keyword evidence="4 13" id="KW-0963">Cytoplasm</keyword>
<keyword evidence="10 13" id="KW-0648">Protein biosynthesis</keyword>
<dbReference type="Gene3D" id="3.30.930.10">
    <property type="entry name" value="Bira Bifunctional Protein, Domain 2"/>
    <property type="match status" value="1"/>
</dbReference>
<dbReference type="InterPro" id="IPR004188">
    <property type="entry name" value="Phe-tRNA_ligase_II_N"/>
</dbReference>
<evidence type="ECO:0000256" key="4">
    <source>
        <dbReference type="ARBA" id="ARBA00022490"/>
    </source>
</evidence>
<dbReference type="OrthoDB" id="9800719at2"/>
<dbReference type="CDD" id="cd00496">
    <property type="entry name" value="PheRS_alpha_core"/>
    <property type="match status" value="1"/>
</dbReference>
<dbReference type="PROSITE" id="PS50862">
    <property type="entry name" value="AA_TRNA_LIGASE_II"/>
    <property type="match status" value="1"/>
</dbReference>